<evidence type="ECO:0000313" key="3">
    <source>
        <dbReference type="EMBL" id="CAB4181003.1"/>
    </source>
</evidence>
<evidence type="ECO:0000313" key="2">
    <source>
        <dbReference type="EMBL" id="CAB4168652.1"/>
    </source>
</evidence>
<evidence type="ECO:0000313" key="4">
    <source>
        <dbReference type="EMBL" id="CAB4196123.1"/>
    </source>
</evidence>
<organism evidence="1">
    <name type="scientific">uncultured Caudovirales phage</name>
    <dbReference type="NCBI Taxonomy" id="2100421"/>
    <lineage>
        <taxon>Viruses</taxon>
        <taxon>Duplodnaviria</taxon>
        <taxon>Heunggongvirae</taxon>
        <taxon>Uroviricota</taxon>
        <taxon>Caudoviricetes</taxon>
        <taxon>Peduoviridae</taxon>
        <taxon>Maltschvirus</taxon>
        <taxon>Maltschvirus maltsch</taxon>
    </lineage>
</organism>
<gene>
    <name evidence="3" type="ORF">UFOVP1069_10</name>
    <name evidence="4" type="ORF">UFOVP1301_57</name>
    <name evidence="5" type="ORF">UFOVP1415_57</name>
    <name evidence="1" type="ORF">UFOVP663_42</name>
    <name evidence="2" type="ORF">UFOVP894_18</name>
</gene>
<sequence length="83" mass="9646">MYWILYRAVMRLAHKHGWHYAPQKHMPLPNTSAPGTYSCWCTWCGLRGTVYKPTKEQSMQLMRCTSQLIHGGLMHSVTPPQEE</sequence>
<dbReference type="EMBL" id="LR796633">
    <property type="protein sequence ID" value="CAB4156086.1"/>
    <property type="molecule type" value="Genomic_DNA"/>
</dbReference>
<dbReference type="EMBL" id="LR797012">
    <property type="protein sequence ID" value="CAB4181003.1"/>
    <property type="molecule type" value="Genomic_DNA"/>
</dbReference>
<accession>A0A6J5NE42</accession>
<name>A0A6J5NE42_9CAUD</name>
<dbReference type="EMBL" id="LR796833">
    <property type="protein sequence ID" value="CAB4168652.1"/>
    <property type="molecule type" value="Genomic_DNA"/>
</dbReference>
<dbReference type="EMBL" id="LR797372">
    <property type="protein sequence ID" value="CAB4210934.1"/>
    <property type="molecule type" value="Genomic_DNA"/>
</dbReference>
<evidence type="ECO:0000313" key="1">
    <source>
        <dbReference type="EMBL" id="CAB4156086.1"/>
    </source>
</evidence>
<evidence type="ECO:0000313" key="5">
    <source>
        <dbReference type="EMBL" id="CAB4210934.1"/>
    </source>
</evidence>
<reference evidence="1" key="1">
    <citation type="submission" date="2020-04" db="EMBL/GenBank/DDBJ databases">
        <authorList>
            <person name="Chiriac C."/>
            <person name="Salcher M."/>
            <person name="Ghai R."/>
            <person name="Kavagutti S V."/>
        </authorList>
    </citation>
    <scope>NUCLEOTIDE SEQUENCE</scope>
</reference>
<protein>
    <submittedName>
        <fullName evidence="1">Uncharacterized protein</fullName>
    </submittedName>
</protein>
<dbReference type="EMBL" id="LR797249">
    <property type="protein sequence ID" value="CAB4196123.1"/>
    <property type="molecule type" value="Genomic_DNA"/>
</dbReference>
<proteinExistence type="predicted"/>